<accession>A0A5R8WQQ4</accession>
<dbReference type="RefSeq" id="WP_138077576.1">
    <property type="nucleotide sequence ID" value="NZ_VAJM01000004.1"/>
</dbReference>
<proteinExistence type="predicted"/>
<dbReference type="OrthoDB" id="9854548at2"/>
<dbReference type="EMBL" id="VAJM01000004">
    <property type="protein sequence ID" value="TLM93078.1"/>
    <property type="molecule type" value="Genomic_DNA"/>
</dbReference>
<sequence>MKNTLLLIGLALVAHMSYGQIQGQTASKSTIEEASVHATRTANDDTRIIQWNIKLTPDGDVKKVLDGEKITPVNGSLGFSAERYITYVAPEKDEEVRVYAGSINFLVNLASTVDTLRALFDANGNITNRKLFGTTLLLPTPGGRFGKAILLNFDYLPFHDSHAKANEGLRSAFFRELAISGYFNASSTQWQLSDKNVKDTRIMAGALYAQWDIITTYMSIFNTNQTPKNTFRFSPFIGYTFRHIGGDIQLDKPLRTAVLGTDKNFFSGIDAGCSIFVNNLRVSVSFPYFRKQNIEGFGKSQFVTSFGISANLNLDTIEKMKTTKLN</sequence>
<dbReference type="Proteomes" id="UP000305517">
    <property type="component" value="Unassembled WGS sequence"/>
</dbReference>
<dbReference type="AlphaFoldDB" id="A0A5R8WQQ4"/>
<organism evidence="1 2">
    <name type="scientific">Hymenobacter jeollabukensis</name>
    <dbReference type="NCBI Taxonomy" id="2025313"/>
    <lineage>
        <taxon>Bacteria</taxon>
        <taxon>Pseudomonadati</taxon>
        <taxon>Bacteroidota</taxon>
        <taxon>Cytophagia</taxon>
        <taxon>Cytophagales</taxon>
        <taxon>Hymenobacteraceae</taxon>
        <taxon>Hymenobacter</taxon>
    </lineage>
</organism>
<evidence type="ECO:0000313" key="1">
    <source>
        <dbReference type="EMBL" id="TLM93078.1"/>
    </source>
</evidence>
<protein>
    <submittedName>
        <fullName evidence="1">Uncharacterized protein</fullName>
    </submittedName>
</protein>
<keyword evidence="2" id="KW-1185">Reference proteome</keyword>
<reference evidence="1 2" key="1">
    <citation type="submission" date="2019-05" db="EMBL/GenBank/DDBJ databases">
        <title>Hymenobacter edaphi sp. nov., isolated from abandoned arsenic-contaminated farmland soil.</title>
        <authorList>
            <person name="Nie L."/>
        </authorList>
    </citation>
    <scope>NUCLEOTIDE SEQUENCE [LARGE SCALE GENOMIC DNA]</scope>
    <source>
        <strain evidence="1 2">1-3-3-8</strain>
    </source>
</reference>
<name>A0A5R8WQQ4_9BACT</name>
<gene>
    <name evidence="1" type="ORF">FDY95_10610</name>
</gene>
<evidence type="ECO:0000313" key="2">
    <source>
        <dbReference type="Proteomes" id="UP000305517"/>
    </source>
</evidence>
<comment type="caution">
    <text evidence="1">The sequence shown here is derived from an EMBL/GenBank/DDBJ whole genome shotgun (WGS) entry which is preliminary data.</text>
</comment>